<dbReference type="Proteomes" id="UP001057991">
    <property type="component" value="Chromosome"/>
</dbReference>
<organism evidence="1 2">
    <name type="scientific">Aliiroseovarius crassostreae</name>
    <dbReference type="NCBI Taxonomy" id="154981"/>
    <lineage>
        <taxon>Bacteria</taxon>
        <taxon>Pseudomonadati</taxon>
        <taxon>Pseudomonadota</taxon>
        <taxon>Alphaproteobacteria</taxon>
        <taxon>Rhodobacterales</taxon>
        <taxon>Paracoccaceae</taxon>
        <taxon>Aliiroseovarius</taxon>
    </lineage>
</organism>
<reference evidence="1" key="1">
    <citation type="submission" date="2021-08" db="EMBL/GenBank/DDBJ databases">
        <authorList>
            <person name="Nwanade C."/>
            <person name="Wang M."/>
            <person name="Masoudi A."/>
            <person name="Yu Z."/>
            <person name="Liu J."/>
        </authorList>
    </citation>
    <scope>NUCLEOTIDE SEQUENCE</scope>
    <source>
        <strain evidence="1">S056</strain>
    </source>
</reference>
<evidence type="ECO:0000313" key="2">
    <source>
        <dbReference type="Proteomes" id="UP001057991"/>
    </source>
</evidence>
<dbReference type="RefSeq" id="WP_259805588.1">
    <property type="nucleotide sequence ID" value="NZ_CP080776.1"/>
</dbReference>
<evidence type="ECO:0000313" key="1">
    <source>
        <dbReference type="EMBL" id="UWP94496.1"/>
    </source>
</evidence>
<protein>
    <submittedName>
        <fullName evidence="1">Uncharacterized protein</fullName>
    </submittedName>
</protein>
<sequence>MSRAVIIGLCVGVLGGLLAAYLWRFSNDIRHYTEADLLGSTCAELSEKHEEVIFAYHDASIARQRKTGSFDDPGLPAEDVLPLLIVMKKVIRDNEIAGLDLTQPFFHSPSAAPPRLHSDFYAEISAICATDPAMDAGAAMLQAARNLGLTHRPVTR</sequence>
<gene>
    <name evidence="1" type="ORF">K3X48_09640</name>
</gene>
<accession>A0A9Q9HAX2</accession>
<dbReference type="EMBL" id="CP080776">
    <property type="protein sequence ID" value="UWP94496.1"/>
    <property type="molecule type" value="Genomic_DNA"/>
</dbReference>
<proteinExistence type="predicted"/>
<dbReference type="AlphaFoldDB" id="A0A9Q9HAX2"/>
<name>A0A9Q9HAX2_9RHOB</name>